<keyword evidence="3" id="KW-0378">Hydrolase</keyword>
<dbReference type="Gene3D" id="3.40.50.1010">
    <property type="entry name" value="5'-nuclease"/>
    <property type="match status" value="1"/>
</dbReference>
<reference evidence="6 7" key="1">
    <citation type="submission" date="2020-08" db="EMBL/GenBank/DDBJ databases">
        <title>Sequencing the genomes of 1000 actinobacteria strains.</title>
        <authorList>
            <person name="Klenk H.-P."/>
        </authorList>
    </citation>
    <scope>NUCLEOTIDE SEQUENCE [LARGE SCALE GENOMIC DNA]</scope>
    <source>
        <strain evidence="6 7">DSM 105369</strain>
    </source>
</reference>
<evidence type="ECO:0000256" key="2">
    <source>
        <dbReference type="ARBA" id="ARBA00022723"/>
    </source>
</evidence>
<dbReference type="GO" id="GO:0046872">
    <property type="term" value="F:metal ion binding"/>
    <property type="evidence" value="ECO:0007669"/>
    <property type="project" value="UniProtKB-KW"/>
</dbReference>
<keyword evidence="1" id="KW-0540">Nuclease</keyword>
<evidence type="ECO:0000256" key="1">
    <source>
        <dbReference type="ARBA" id="ARBA00022722"/>
    </source>
</evidence>
<dbReference type="AlphaFoldDB" id="A0A839N508"/>
<dbReference type="RefSeq" id="WP_183320052.1">
    <property type="nucleotide sequence ID" value="NZ_JACHVQ010000001.1"/>
</dbReference>
<sequence>MTVLDASAVLALIHDEPGAQLVAQALPSASLGAANFAEVIGKLVDAGVDVGGVRGLLAAAGVVIEPVTEADAELAGAMRSLDGGKLLSLGDRCCLALTARSSPPEVLTAHRAWAELDLPVRVRLIR</sequence>
<dbReference type="InterPro" id="IPR002716">
    <property type="entry name" value="PIN_dom"/>
</dbReference>
<name>A0A839N508_9MICO</name>
<dbReference type="CDD" id="cd18682">
    <property type="entry name" value="PIN_VapC-like"/>
    <property type="match status" value="1"/>
</dbReference>
<evidence type="ECO:0000313" key="6">
    <source>
        <dbReference type="EMBL" id="MBB2891839.1"/>
    </source>
</evidence>
<dbReference type="GO" id="GO:0004518">
    <property type="term" value="F:nuclease activity"/>
    <property type="evidence" value="ECO:0007669"/>
    <property type="project" value="UniProtKB-KW"/>
</dbReference>
<keyword evidence="7" id="KW-1185">Reference proteome</keyword>
<evidence type="ECO:0000256" key="3">
    <source>
        <dbReference type="ARBA" id="ARBA00022801"/>
    </source>
</evidence>
<dbReference type="InterPro" id="IPR029060">
    <property type="entry name" value="PIN-like_dom_sf"/>
</dbReference>
<keyword evidence="2" id="KW-0479">Metal-binding</keyword>
<dbReference type="EMBL" id="JACHVQ010000001">
    <property type="protein sequence ID" value="MBB2891839.1"/>
    <property type="molecule type" value="Genomic_DNA"/>
</dbReference>
<gene>
    <name evidence="6" type="ORF">FHU39_001823</name>
</gene>
<dbReference type="Pfam" id="PF01850">
    <property type="entry name" value="PIN"/>
    <property type="match status" value="1"/>
</dbReference>
<accession>A0A839N508</accession>
<dbReference type="SUPFAM" id="SSF88723">
    <property type="entry name" value="PIN domain-like"/>
    <property type="match status" value="1"/>
</dbReference>
<evidence type="ECO:0000313" key="7">
    <source>
        <dbReference type="Proteomes" id="UP000559182"/>
    </source>
</evidence>
<organism evidence="6 7">
    <name type="scientific">Flexivirga oryzae</name>
    <dbReference type="NCBI Taxonomy" id="1794944"/>
    <lineage>
        <taxon>Bacteria</taxon>
        <taxon>Bacillati</taxon>
        <taxon>Actinomycetota</taxon>
        <taxon>Actinomycetes</taxon>
        <taxon>Micrococcales</taxon>
        <taxon>Dermacoccaceae</taxon>
        <taxon>Flexivirga</taxon>
    </lineage>
</organism>
<dbReference type="Proteomes" id="UP000559182">
    <property type="component" value="Unassembled WGS sequence"/>
</dbReference>
<evidence type="ECO:0000259" key="5">
    <source>
        <dbReference type="Pfam" id="PF01850"/>
    </source>
</evidence>
<evidence type="ECO:0000256" key="4">
    <source>
        <dbReference type="ARBA" id="ARBA00022842"/>
    </source>
</evidence>
<feature type="domain" description="PIN" evidence="5">
    <location>
        <begin position="3"/>
        <end position="101"/>
    </location>
</feature>
<proteinExistence type="predicted"/>
<dbReference type="GO" id="GO:0016787">
    <property type="term" value="F:hydrolase activity"/>
    <property type="evidence" value="ECO:0007669"/>
    <property type="project" value="UniProtKB-KW"/>
</dbReference>
<comment type="caution">
    <text evidence="6">The sequence shown here is derived from an EMBL/GenBank/DDBJ whole genome shotgun (WGS) entry which is preliminary data.</text>
</comment>
<protein>
    <submittedName>
        <fullName evidence="6">PIN domain nuclease of toxin-antitoxin system</fullName>
    </submittedName>
</protein>
<keyword evidence="4" id="KW-0460">Magnesium</keyword>